<protein>
    <recommendedName>
        <fullName evidence="3">TonB C-terminal domain-containing protein</fullName>
    </recommendedName>
</protein>
<keyword evidence="2" id="KW-1185">Reference proteome</keyword>
<dbReference type="AlphaFoldDB" id="A0A939K109"/>
<name>A0A939K109_9BACT</name>
<comment type="caution">
    <text evidence="1">The sequence shown here is derived from an EMBL/GenBank/DDBJ whole genome shotgun (WGS) entry which is preliminary data.</text>
</comment>
<dbReference type="Proteomes" id="UP000664795">
    <property type="component" value="Unassembled WGS sequence"/>
</dbReference>
<proteinExistence type="predicted"/>
<reference evidence="1 2" key="1">
    <citation type="submission" date="2021-03" db="EMBL/GenBank/DDBJ databases">
        <title>Fibrella sp. HMF5036 genome sequencing and assembly.</title>
        <authorList>
            <person name="Kang H."/>
            <person name="Kim H."/>
            <person name="Bae S."/>
            <person name="Joh K."/>
        </authorList>
    </citation>
    <scope>NUCLEOTIDE SEQUENCE [LARGE SCALE GENOMIC DNA]</scope>
    <source>
        <strain evidence="1 2">HMF5036</strain>
    </source>
</reference>
<evidence type="ECO:0008006" key="3">
    <source>
        <dbReference type="Google" id="ProtNLM"/>
    </source>
</evidence>
<evidence type="ECO:0000313" key="1">
    <source>
        <dbReference type="EMBL" id="MBO0932561.1"/>
    </source>
</evidence>
<evidence type="ECO:0000313" key="2">
    <source>
        <dbReference type="Proteomes" id="UP000664795"/>
    </source>
</evidence>
<dbReference type="RefSeq" id="WP_207336526.1">
    <property type="nucleotide sequence ID" value="NZ_JAFMYU010000013.1"/>
</dbReference>
<sequence length="246" mass="28289">MLYRLLFVGLFLLPSLLEAQQLKLVKKRSKYLLEQFEVLADNDTIREGRYKKLFLTNRQVLEEGHYEENQRVGVWTFYGANNVPELQYNYSTKKVISTTRFQHVATLAQIPQADTLAQVYIDNAPVYLASSEQIWCILLREIHFPARLYKAGLRELSFKITATVSEAGPFYRVTVSHPSAEFTASCNKAMRLAFSGVKWVSAAYQQRPVTAMYQFEKFTLMAPSMKIYDNDPPPGPPWSKDPLDTQ</sequence>
<gene>
    <name evidence="1" type="ORF">J2I48_16240</name>
</gene>
<organism evidence="1 2">
    <name type="scientific">Fibrella aquatilis</name>
    <dbReference type="NCBI Taxonomy" id="2817059"/>
    <lineage>
        <taxon>Bacteria</taxon>
        <taxon>Pseudomonadati</taxon>
        <taxon>Bacteroidota</taxon>
        <taxon>Cytophagia</taxon>
        <taxon>Cytophagales</taxon>
        <taxon>Spirosomataceae</taxon>
        <taxon>Fibrella</taxon>
    </lineage>
</organism>
<accession>A0A939K109</accession>
<dbReference type="EMBL" id="JAFMYU010000013">
    <property type="protein sequence ID" value="MBO0932561.1"/>
    <property type="molecule type" value="Genomic_DNA"/>
</dbReference>